<evidence type="ECO:0000313" key="2">
    <source>
        <dbReference type="Proteomes" id="UP000256964"/>
    </source>
</evidence>
<dbReference type="AlphaFoldDB" id="A0A371CHB9"/>
<gene>
    <name evidence="1" type="ORF">OH76DRAFT_1299225</name>
</gene>
<protein>
    <submittedName>
        <fullName evidence="1">Uncharacterized protein</fullName>
    </submittedName>
</protein>
<organism evidence="1 2">
    <name type="scientific">Lentinus brumalis</name>
    <dbReference type="NCBI Taxonomy" id="2498619"/>
    <lineage>
        <taxon>Eukaryota</taxon>
        <taxon>Fungi</taxon>
        <taxon>Dikarya</taxon>
        <taxon>Basidiomycota</taxon>
        <taxon>Agaricomycotina</taxon>
        <taxon>Agaricomycetes</taxon>
        <taxon>Polyporales</taxon>
        <taxon>Polyporaceae</taxon>
        <taxon>Lentinus</taxon>
    </lineage>
</organism>
<keyword evidence="2" id="KW-1185">Reference proteome</keyword>
<feature type="non-terminal residue" evidence="1">
    <location>
        <position position="1"/>
    </location>
</feature>
<feature type="non-terminal residue" evidence="1">
    <location>
        <position position="117"/>
    </location>
</feature>
<evidence type="ECO:0000313" key="1">
    <source>
        <dbReference type="EMBL" id="RDX39661.1"/>
    </source>
</evidence>
<name>A0A371CHB9_9APHY</name>
<dbReference type="EMBL" id="KZ857691">
    <property type="protein sequence ID" value="RDX39661.1"/>
    <property type="molecule type" value="Genomic_DNA"/>
</dbReference>
<dbReference type="Proteomes" id="UP000256964">
    <property type="component" value="Unassembled WGS sequence"/>
</dbReference>
<accession>A0A371CHB9</accession>
<dbReference type="OrthoDB" id="2757283at2759"/>
<sequence length="117" mass="13403">WTTLLFNYASADWVVVGYPTLTLHGRGLIQWERIMYRSFPGDTRMPELEKYQERGFIFQTHAADWDEDEDGEWRACKKSWVCPLMSRSFTDGGCLRIAVNDGVDSVASVEWTFGGVA</sequence>
<reference evidence="1 2" key="1">
    <citation type="journal article" date="2018" name="Biotechnol. Biofuels">
        <title>Integrative visual omics of the white-rot fungus Polyporus brumalis exposes the biotechnological potential of its oxidative enzymes for delignifying raw plant biomass.</title>
        <authorList>
            <person name="Miyauchi S."/>
            <person name="Rancon A."/>
            <person name="Drula E."/>
            <person name="Hage H."/>
            <person name="Chaduli D."/>
            <person name="Favel A."/>
            <person name="Grisel S."/>
            <person name="Henrissat B."/>
            <person name="Herpoel-Gimbert I."/>
            <person name="Ruiz-Duenas F.J."/>
            <person name="Chevret D."/>
            <person name="Hainaut M."/>
            <person name="Lin J."/>
            <person name="Wang M."/>
            <person name="Pangilinan J."/>
            <person name="Lipzen A."/>
            <person name="Lesage-Meessen L."/>
            <person name="Navarro D."/>
            <person name="Riley R."/>
            <person name="Grigoriev I.V."/>
            <person name="Zhou S."/>
            <person name="Raouche S."/>
            <person name="Rosso M.N."/>
        </authorList>
    </citation>
    <scope>NUCLEOTIDE SEQUENCE [LARGE SCALE GENOMIC DNA]</scope>
    <source>
        <strain evidence="1 2">BRFM 1820</strain>
    </source>
</reference>
<proteinExistence type="predicted"/>